<feature type="domain" description="Pili assembly chaperone C-terminal" evidence="9">
    <location>
        <begin position="166"/>
        <end position="221"/>
    </location>
</feature>
<dbReference type="Pfam" id="PF00345">
    <property type="entry name" value="PapD_N"/>
    <property type="match status" value="1"/>
</dbReference>
<dbReference type="SUPFAM" id="SSF49584">
    <property type="entry name" value="Periplasmic chaperone C-domain"/>
    <property type="match status" value="1"/>
</dbReference>
<dbReference type="Gene3D" id="2.60.40.10">
    <property type="entry name" value="Immunoglobulins"/>
    <property type="match status" value="2"/>
</dbReference>
<dbReference type="PANTHER" id="PTHR30251:SF11">
    <property type="entry name" value="CHAPERONE PROTEIN FIMC-RELATED"/>
    <property type="match status" value="1"/>
</dbReference>
<dbReference type="FunFam" id="2.60.40.10:FF:000458">
    <property type="entry name" value="Molecular chaperone FimC"/>
    <property type="match status" value="1"/>
</dbReference>
<dbReference type="SUPFAM" id="SSF49354">
    <property type="entry name" value="PapD-like"/>
    <property type="match status" value="1"/>
</dbReference>
<evidence type="ECO:0000256" key="2">
    <source>
        <dbReference type="ARBA" id="ARBA00007399"/>
    </source>
</evidence>
<comment type="subcellular location">
    <subcellularLocation>
        <location evidence="1">Periplasm</location>
    </subcellularLocation>
</comment>
<gene>
    <name evidence="10" type="primary">focC_3</name>
    <name evidence="10" type="ORF">BN1804_02212</name>
</gene>
<evidence type="ECO:0000313" key="10">
    <source>
        <dbReference type="EMBL" id="CRL62913.1"/>
    </source>
</evidence>
<dbReference type="PRINTS" id="PR00969">
    <property type="entry name" value="CHAPERONPILI"/>
</dbReference>
<dbReference type="GO" id="GO:0071555">
    <property type="term" value="P:cell wall organization"/>
    <property type="evidence" value="ECO:0007669"/>
    <property type="project" value="InterPro"/>
</dbReference>
<evidence type="ECO:0000256" key="7">
    <source>
        <dbReference type="SAM" id="SignalP"/>
    </source>
</evidence>
<comment type="similarity">
    <text evidence="2">Belongs to the periplasmic pilus chaperone family.</text>
</comment>
<keyword evidence="3" id="KW-1029">Fimbrium biogenesis</keyword>
<dbReference type="EMBL" id="CVRY01000004">
    <property type="protein sequence ID" value="CRL62913.1"/>
    <property type="molecule type" value="Genomic_DNA"/>
</dbReference>
<dbReference type="InterPro" id="IPR008962">
    <property type="entry name" value="PapD-like_sf"/>
</dbReference>
<feature type="chain" id="PRO_5005196016" evidence="7">
    <location>
        <begin position="24"/>
        <end position="230"/>
    </location>
</feature>
<keyword evidence="4 7" id="KW-0732">Signal</keyword>
<evidence type="ECO:0000313" key="11">
    <source>
        <dbReference type="Proteomes" id="UP000183920"/>
    </source>
</evidence>
<keyword evidence="6" id="KW-0143">Chaperone</keyword>
<organism evidence="10 11">
    <name type="scientific">Proteus penneri</name>
    <dbReference type="NCBI Taxonomy" id="102862"/>
    <lineage>
        <taxon>Bacteria</taxon>
        <taxon>Pseudomonadati</taxon>
        <taxon>Pseudomonadota</taxon>
        <taxon>Gammaproteobacteria</taxon>
        <taxon>Enterobacterales</taxon>
        <taxon>Morganellaceae</taxon>
        <taxon>Proteus</taxon>
    </lineage>
</organism>
<evidence type="ECO:0000256" key="5">
    <source>
        <dbReference type="ARBA" id="ARBA00022764"/>
    </source>
</evidence>
<dbReference type="InterPro" id="IPR001829">
    <property type="entry name" value="Pili_assmbl_chaperone_bac"/>
</dbReference>
<reference evidence="11" key="1">
    <citation type="submission" date="2015-06" db="EMBL/GenBank/DDBJ databases">
        <authorList>
            <person name="Urmite Genomes"/>
        </authorList>
    </citation>
    <scope>NUCLEOTIDE SEQUENCE [LARGE SCALE GENOMIC DNA]</scope>
    <source>
        <strain evidence="11">CSUR P1867</strain>
    </source>
</reference>
<evidence type="ECO:0000256" key="3">
    <source>
        <dbReference type="ARBA" id="ARBA00022558"/>
    </source>
</evidence>
<keyword evidence="5" id="KW-0574">Periplasm</keyword>
<sequence precursor="true">MYLIYRNYIILFFLFCFSSLSYAGGVALAATRIIYPMDAKQTSITINNTDKKLRFLIQSWIDDNDDKKTNEFIVTPPLFVSKPESENKLRIIYAGKILPTDRESLFWLNMKAIPEIEREEIKDKNILQLAVLSRIKIFVRPQGLVFRTEDVPSSIEFIYSGKNLTIKNPTPYYATLINIKVGEEKLNSTMVPPKGSIEIKVNNPSYNQISYQTINDYGASTPIIIKKVSK</sequence>
<dbReference type="AlphaFoldDB" id="A0A0G4QAI7"/>
<evidence type="ECO:0000259" key="8">
    <source>
        <dbReference type="Pfam" id="PF00345"/>
    </source>
</evidence>
<accession>A0A0G4QAI7</accession>
<dbReference type="GO" id="GO:0030288">
    <property type="term" value="C:outer membrane-bounded periplasmic space"/>
    <property type="evidence" value="ECO:0007669"/>
    <property type="project" value="InterPro"/>
</dbReference>
<dbReference type="Pfam" id="PF02753">
    <property type="entry name" value="PapD_C"/>
    <property type="match status" value="1"/>
</dbReference>
<name>A0A0G4QAI7_9GAMM</name>
<proteinExistence type="inferred from homology"/>
<dbReference type="InterPro" id="IPR016147">
    <property type="entry name" value="Pili_assmbl_chaperone_N"/>
</dbReference>
<feature type="signal peptide" evidence="7">
    <location>
        <begin position="1"/>
        <end position="23"/>
    </location>
</feature>
<dbReference type="InterPro" id="IPR016148">
    <property type="entry name" value="Pili_assmbl_chaperone_C"/>
</dbReference>
<protein>
    <submittedName>
        <fullName evidence="10">Chaperone protein FocC</fullName>
    </submittedName>
</protein>
<evidence type="ECO:0000256" key="6">
    <source>
        <dbReference type="ARBA" id="ARBA00023186"/>
    </source>
</evidence>
<dbReference type="RefSeq" id="WP_072064080.1">
    <property type="nucleotide sequence ID" value="NZ_CVRY01000004.1"/>
</dbReference>
<evidence type="ECO:0000259" key="9">
    <source>
        <dbReference type="Pfam" id="PF02753"/>
    </source>
</evidence>
<evidence type="ECO:0000256" key="4">
    <source>
        <dbReference type="ARBA" id="ARBA00022729"/>
    </source>
</evidence>
<dbReference type="InterPro" id="IPR050643">
    <property type="entry name" value="Periplasmic_pilus_chap"/>
</dbReference>
<dbReference type="InterPro" id="IPR036316">
    <property type="entry name" value="Pili_assmbl_chap_C_dom_sf"/>
</dbReference>
<dbReference type="Proteomes" id="UP000183920">
    <property type="component" value="Unassembled WGS sequence"/>
</dbReference>
<dbReference type="InterPro" id="IPR013783">
    <property type="entry name" value="Ig-like_fold"/>
</dbReference>
<evidence type="ECO:0000256" key="1">
    <source>
        <dbReference type="ARBA" id="ARBA00004418"/>
    </source>
</evidence>
<feature type="domain" description="Pili assembly chaperone N-terminal" evidence="8">
    <location>
        <begin position="25"/>
        <end position="144"/>
    </location>
</feature>
<dbReference type="PANTHER" id="PTHR30251">
    <property type="entry name" value="PILUS ASSEMBLY CHAPERONE"/>
    <property type="match status" value="1"/>
</dbReference>